<keyword evidence="7" id="KW-0997">Cell inner membrane</keyword>
<accession>A0A368E2X3</accession>
<protein>
    <recommendedName>
        <fullName evidence="7">Endolytic murein transglycosylase</fullName>
        <ecNumber evidence="7">4.2.2.29</ecNumber>
    </recommendedName>
    <alternativeName>
        <fullName evidence="7">Peptidoglycan lytic transglycosylase</fullName>
    </alternativeName>
    <alternativeName>
        <fullName evidence="7">Peptidoglycan polymerization terminase</fullName>
    </alternativeName>
</protein>
<dbReference type="EC" id="4.2.2.29" evidence="7"/>
<comment type="catalytic activity">
    <reaction evidence="7">
        <text>a peptidoglycan chain = a peptidoglycan chain with N-acetyl-1,6-anhydromuramyl-[peptide] at the reducing end + a peptidoglycan chain with N-acetylglucosamine at the non-reducing end.</text>
        <dbReference type="EC" id="4.2.2.29"/>
    </reaction>
</comment>
<comment type="function">
    <text evidence="7">Functions as a peptidoglycan terminase that cleaves nascent peptidoglycan strands endolytically to terminate their elongation.</text>
</comment>
<feature type="transmembrane region" description="Helical" evidence="7">
    <location>
        <begin position="26"/>
        <end position="47"/>
    </location>
</feature>
<evidence type="ECO:0000256" key="2">
    <source>
        <dbReference type="ARBA" id="ARBA00022692"/>
    </source>
</evidence>
<evidence type="ECO:0000256" key="4">
    <source>
        <dbReference type="ARBA" id="ARBA00023136"/>
    </source>
</evidence>
<dbReference type="GO" id="GO:0071555">
    <property type="term" value="P:cell wall organization"/>
    <property type="evidence" value="ECO:0007669"/>
    <property type="project" value="UniProtKB-KW"/>
</dbReference>
<dbReference type="EMBL" id="QOQF01000002">
    <property type="protein sequence ID" value="RCL78234.1"/>
    <property type="molecule type" value="Genomic_DNA"/>
</dbReference>
<dbReference type="Gene3D" id="3.30.160.60">
    <property type="entry name" value="Classic Zinc Finger"/>
    <property type="match status" value="1"/>
</dbReference>
<evidence type="ECO:0000256" key="5">
    <source>
        <dbReference type="ARBA" id="ARBA00023239"/>
    </source>
</evidence>
<keyword evidence="3 7" id="KW-1133">Transmembrane helix</keyword>
<feature type="site" description="Important for catalytic activity" evidence="7">
    <location>
        <position position="221"/>
    </location>
</feature>
<keyword evidence="4 7" id="KW-0472">Membrane</keyword>
<dbReference type="HAMAP" id="MF_02065">
    <property type="entry name" value="MltG"/>
    <property type="match status" value="1"/>
</dbReference>
<evidence type="ECO:0000313" key="8">
    <source>
        <dbReference type="EMBL" id="RCL78234.1"/>
    </source>
</evidence>
<reference evidence="8 9" key="1">
    <citation type="journal article" date="2018" name="Microbiome">
        <title>Fine metagenomic profile of the Mediterranean stratified and mixed water columns revealed by assembly and recruitment.</title>
        <authorList>
            <person name="Haro-Moreno J.M."/>
            <person name="Lopez-Perez M."/>
            <person name="De La Torre J.R."/>
            <person name="Picazo A."/>
            <person name="Camacho A."/>
            <person name="Rodriguez-Valera F."/>
        </authorList>
    </citation>
    <scope>NUCLEOTIDE SEQUENCE [LARGE SCALE GENOMIC DNA]</scope>
    <source>
        <strain evidence="8">MED-G55</strain>
    </source>
</reference>
<dbReference type="InterPro" id="IPR003770">
    <property type="entry name" value="MLTG-like"/>
</dbReference>
<comment type="caution">
    <text evidence="8">The sequence shown here is derived from an EMBL/GenBank/DDBJ whole genome shotgun (WGS) entry which is preliminary data.</text>
</comment>
<keyword evidence="2 7" id="KW-0812">Transmembrane</keyword>
<sequence>MSGDTESVPPQTNSKSAYFLTRLKTLLSALIIIVFILSGVIGTLFFIPLQDDKDKETPVFTIEAGSPLPLIARRLEKEDLISDQYVFRLGVKLFGNAGQLKAGEFSVPSQSSMFRIMQILTEGQAVLHSVTIPEGLSNVQVFNLLSEMPLLEGEITRTPSEGALLPETYYFPRGSSRDSLILQMEKAMQQTLNQLWDKRAPNLPLESQEEAVVLASIVEKETGVAAERALVASVFINRLNKNMRLQSDPTIIYGLKKGEVLGRPIRKSEIKKPTAYNTYVIRGLPPTPIANPGRLALAATLNPAKTEYFYFVANGTGGHVFAKTLAAHNKNVENWRRMR</sequence>
<organism evidence="8 9">
    <name type="scientific">PS1 clade bacterium</name>
    <dbReference type="NCBI Taxonomy" id="2175152"/>
    <lineage>
        <taxon>Bacteria</taxon>
        <taxon>Pseudomonadati</taxon>
        <taxon>Pseudomonadota</taxon>
        <taxon>Alphaproteobacteria</taxon>
        <taxon>PS1 clade</taxon>
    </lineage>
</organism>
<evidence type="ECO:0000313" key="9">
    <source>
        <dbReference type="Proteomes" id="UP000252132"/>
    </source>
</evidence>
<dbReference type="Gene3D" id="3.30.1490.480">
    <property type="entry name" value="Endolytic murein transglycosylase"/>
    <property type="match status" value="1"/>
</dbReference>
<keyword evidence="5 7" id="KW-0456">Lyase</keyword>
<evidence type="ECO:0000256" key="3">
    <source>
        <dbReference type="ARBA" id="ARBA00022989"/>
    </source>
</evidence>
<dbReference type="Proteomes" id="UP000252132">
    <property type="component" value="Unassembled WGS sequence"/>
</dbReference>
<keyword evidence="6 7" id="KW-0961">Cell wall biogenesis/degradation</keyword>
<dbReference type="Pfam" id="PF02618">
    <property type="entry name" value="YceG"/>
    <property type="match status" value="1"/>
</dbReference>
<dbReference type="AlphaFoldDB" id="A0A368E2X3"/>
<gene>
    <name evidence="7 8" type="primary">mltG</name>
    <name evidence="8" type="ORF">DBW69_00760</name>
</gene>
<dbReference type="NCBIfam" id="TIGR00247">
    <property type="entry name" value="endolytic transglycosylase MltG"/>
    <property type="match status" value="1"/>
</dbReference>
<dbReference type="CDD" id="cd08010">
    <property type="entry name" value="MltG_like"/>
    <property type="match status" value="1"/>
</dbReference>
<evidence type="ECO:0000256" key="6">
    <source>
        <dbReference type="ARBA" id="ARBA00023316"/>
    </source>
</evidence>
<dbReference type="GO" id="GO:0009252">
    <property type="term" value="P:peptidoglycan biosynthetic process"/>
    <property type="evidence" value="ECO:0007669"/>
    <property type="project" value="UniProtKB-UniRule"/>
</dbReference>
<dbReference type="PANTHER" id="PTHR30518:SF2">
    <property type="entry name" value="ENDOLYTIC MUREIN TRANSGLYCOSYLASE"/>
    <property type="match status" value="1"/>
</dbReference>
<name>A0A368E2X3_9PROT</name>
<proteinExistence type="inferred from homology"/>
<evidence type="ECO:0000256" key="7">
    <source>
        <dbReference type="HAMAP-Rule" id="MF_02065"/>
    </source>
</evidence>
<comment type="similarity">
    <text evidence="7">Belongs to the transglycosylase MltG family.</text>
</comment>
<dbReference type="PANTHER" id="PTHR30518">
    <property type="entry name" value="ENDOLYTIC MUREIN TRANSGLYCOSYLASE"/>
    <property type="match status" value="1"/>
</dbReference>
<dbReference type="GO" id="GO:0008932">
    <property type="term" value="F:lytic endotransglycosylase activity"/>
    <property type="evidence" value="ECO:0007669"/>
    <property type="project" value="UniProtKB-UniRule"/>
</dbReference>
<dbReference type="GO" id="GO:0005886">
    <property type="term" value="C:plasma membrane"/>
    <property type="evidence" value="ECO:0007669"/>
    <property type="project" value="UniProtKB-SubCell"/>
</dbReference>
<keyword evidence="1 7" id="KW-1003">Cell membrane</keyword>
<evidence type="ECO:0000256" key="1">
    <source>
        <dbReference type="ARBA" id="ARBA00022475"/>
    </source>
</evidence>
<comment type="subcellular location">
    <subcellularLocation>
        <location evidence="7">Cell inner membrane</location>
        <topology evidence="7">Single-pass membrane protein</topology>
    </subcellularLocation>
</comment>